<feature type="transmembrane region" description="Helical" evidence="9">
    <location>
        <begin position="255"/>
        <end position="273"/>
    </location>
</feature>
<dbReference type="STRING" id="6573.A0A210QRD3"/>
<comment type="caution">
    <text evidence="11">The sequence shown here is derived from an EMBL/GenBank/DDBJ whole genome shotgun (WGS) entry which is preliminary data.</text>
</comment>
<organism evidence="11 12">
    <name type="scientific">Mizuhopecten yessoensis</name>
    <name type="common">Japanese scallop</name>
    <name type="synonym">Patinopecten yessoensis</name>
    <dbReference type="NCBI Taxonomy" id="6573"/>
    <lineage>
        <taxon>Eukaryota</taxon>
        <taxon>Metazoa</taxon>
        <taxon>Spiralia</taxon>
        <taxon>Lophotrochozoa</taxon>
        <taxon>Mollusca</taxon>
        <taxon>Bivalvia</taxon>
        <taxon>Autobranchia</taxon>
        <taxon>Pteriomorphia</taxon>
        <taxon>Pectinida</taxon>
        <taxon>Pectinoidea</taxon>
        <taxon>Pectinidae</taxon>
        <taxon>Mizuhopecten</taxon>
    </lineage>
</organism>
<dbReference type="GO" id="GO:0016020">
    <property type="term" value="C:membrane"/>
    <property type="evidence" value="ECO:0007669"/>
    <property type="project" value="UniProtKB-SubCell"/>
</dbReference>
<keyword evidence="12" id="KW-1185">Reference proteome</keyword>
<sequence length="436" mass="50902">MGKGGKASENGSVLPSPKYVTMDDVREHNTKGDSWLMIDGKVYDISRWGGKHPGGAKILNHYAGEDATDAWKSFHNDKEFVKKFMKSLYVGDVKDKEESELQADFRELRRHVEDSDLLKTKPWFFCLQLGHIILMEVVAYCLMSYMGATPLSFVLGAMILAVAQSQAGWTQHDYGHMSVFPSHKINHIFHHLVIGHIKGASSHWWNFRHFQHHAKPNVLSKDPDVDVPYLFLLGDYVPKSWALKKKGFMPYQLQHSYWFLIGPPLLLPIYFHIENVMFVLKRKDWVDLGVTLTFFVRWFYFYGPLFGGWEAFGLYMFVRFLESHWFTWVTQMSHIPMKIARDDKQDWFSLQLATTCNVEPGYFNDWFTGHLNYQVEHHLFPTMPRHNLHKIVPQVRAICKKHNIPYRCKSLYGAFADIVHSLKKSGDIWYEARYEG</sequence>
<dbReference type="AlphaFoldDB" id="A0A210QRD3"/>
<dbReference type="SMART" id="SM01117">
    <property type="entry name" value="Cyt-b5"/>
    <property type="match status" value="1"/>
</dbReference>
<evidence type="ECO:0000256" key="9">
    <source>
        <dbReference type="SAM" id="Phobius"/>
    </source>
</evidence>
<dbReference type="PROSITE" id="PS50255">
    <property type="entry name" value="CYTOCHROME_B5_2"/>
    <property type="match status" value="1"/>
</dbReference>
<reference evidence="11 12" key="1">
    <citation type="journal article" date="2017" name="Nat. Ecol. Evol.">
        <title>Scallop genome provides insights into evolution of bilaterian karyotype and development.</title>
        <authorList>
            <person name="Wang S."/>
            <person name="Zhang J."/>
            <person name="Jiao W."/>
            <person name="Li J."/>
            <person name="Xun X."/>
            <person name="Sun Y."/>
            <person name="Guo X."/>
            <person name="Huan P."/>
            <person name="Dong B."/>
            <person name="Zhang L."/>
            <person name="Hu X."/>
            <person name="Sun X."/>
            <person name="Wang J."/>
            <person name="Zhao C."/>
            <person name="Wang Y."/>
            <person name="Wang D."/>
            <person name="Huang X."/>
            <person name="Wang R."/>
            <person name="Lv J."/>
            <person name="Li Y."/>
            <person name="Zhang Z."/>
            <person name="Liu B."/>
            <person name="Lu W."/>
            <person name="Hui Y."/>
            <person name="Liang J."/>
            <person name="Zhou Z."/>
            <person name="Hou R."/>
            <person name="Li X."/>
            <person name="Liu Y."/>
            <person name="Li H."/>
            <person name="Ning X."/>
            <person name="Lin Y."/>
            <person name="Zhao L."/>
            <person name="Xing Q."/>
            <person name="Dou J."/>
            <person name="Li Y."/>
            <person name="Mao J."/>
            <person name="Guo H."/>
            <person name="Dou H."/>
            <person name="Li T."/>
            <person name="Mu C."/>
            <person name="Jiang W."/>
            <person name="Fu Q."/>
            <person name="Fu X."/>
            <person name="Miao Y."/>
            <person name="Liu J."/>
            <person name="Yu Q."/>
            <person name="Li R."/>
            <person name="Liao H."/>
            <person name="Li X."/>
            <person name="Kong Y."/>
            <person name="Jiang Z."/>
            <person name="Chourrout D."/>
            <person name="Li R."/>
            <person name="Bao Z."/>
        </authorList>
    </citation>
    <scope>NUCLEOTIDE SEQUENCE [LARGE SCALE GENOMIC DNA]</scope>
    <source>
        <strain evidence="11 12">PY_sf001</strain>
    </source>
</reference>
<dbReference type="Gene3D" id="3.10.120.10">
    <property type="entry name" value="Cytochrome b5-like heme/steroid binding domain"/>
    <property type="match status" value="1"/>
</dbReference>
<comment type="similarity">
    <text evidence="2">Belongs to the fatty acid desaturase type 1 family.</text>
</comment>
<dbReference type="OrthoDB" id="260091at2759"/>
<dbReference type="GO" id="GO:0006629">
    <property type="term" value="P:lipid metabolic process"/>
    <property type="evidence" value="ECO:0007669"/>
    <property type="project" value="UniProtKB-KW"/>
</dbReference>
<evidence type="ECO:0000259" key="10">
    <source>
        <dbReference type="PROSITE" id="PS50255"/>
    </source>
</evidence>
<feature type="transmembrane region" description="Helical" evidence="9">
    <location>
        <begin position="137"/>
        <end position="163"/>
    </location>
</feature>
<keyword evidence="4 9" id="KW-1133">Transmembrane helix</keyword>
<dbReference type="PIRSF" id="PIRSF015921">
    <property type="entry name" value="FA_sphinglp_des"/>
    <property type="match status" value="1"/>
</dbReference>
<evidence type="ECO:0000256" key="2">
    <source>
        <dbReference type="ARBA" id="ARBA00009295"/>
    </source>
</evidence>
<comment type="subcellular location">
    <subcellularLocation>
        <location evidence="1">Membrane</location>
        <topology evidence="1">Multi-pass membrane protein</topology>
    </subcellularLocation>
</comment>
<dbReference type="Pfam" id="PF00487">
    <property type="entry name" value="FA_desaturase"/>
    <property type="match status" value="1"/>
</dbReference>
<name>A0A210QRD3_MIZYE</name>
<keyword evidence="5" id="KW-0560">Oxidoreductase</keyword>
<keyword evidence="3 9" id="KW-0812">Transmembrane</keyword>
<dbReference type="InterPro" id="IPR036400">
    <property type="entry name" value="Cyt_B5-like_heme/steroid_sf"/>
</dbReference>
<keyword evidence="6" id="KW-0443">Lipid metabolism</keyword>
<dbReference type="InterPro" id="IPR005804">
    <property type="entry name" value="FA_desaturase_dom"/>
</dbReference>
<accession>A0A210QRD3</accession>
<gene>
    <name evidence="11" type="ORF">KP79_PYT24268</name>
</gene>
<evidence type="ECO:0000256" key="4">
    <source>
        <dbReference type="ARBA" id="ARBA00022989"/>
    </source>
</evidence>
<dbReference type="EMBL" id="NEDP02002300">
    <property type="protein sequence ID" value="OWF51294.1"/>
    <property type="molecule type" value="Genomic_DNA"/>
</dbReference>
<dbReference type="InterPro" id="IPR001199">
    <property type="entry name" value="Cyt_B5-like_heme/steroid-bd"/>
</dbReference>
<proteinExistence type="inferred from homology"/>
<dbReference type="CDD" id="cd03506">
    <property type="entry name" value="Delta6-FADS-like"/>
    <property type="match status" value="1"/>
</dbReference>
<evidence type="ECO:0000256" key="3">
    <source>
        <dbReference type="ARBA" id="ARBA00022692"/>
    </source>
</evidence>
<dbReference type="GO" id="GO:0016717">
    <property type="term" value="F:oxidoreductase activity, acting on paired donors, with oxidation of a pair of donors resulting in the reduction of molecular oxygen to two molecules of water"/>
    <property type="evidence" value="ECO:0007669"/>
    <property type="project" value="TreeGrafter"/>
</dbReference>
<evidence type="ECO:0000256" key="8">
    <source>
        <dbReference type="SAM" id="MobiDB-lite"/>
    </source>
</evidence>
<dbReference type="PANTHER" id="PTHR19353:SF88">
    <property type="entry name" value="DELTA(5) FATTY ACID DESATURASE FAT-4"/>
    <property type="match status" value="1"/>
</dbReference>
<protein>
    <submittedName>
        <fullName evidence="11">Fatty acid desaturase 2</fullName>
    </submittedName>
</protein>
<evidence type="ECO:0000313" key="11">
    <source>
        <dbReference type="EMBL" id="OWF51294.1"/>
    </source>
</evidence>
<feature type="domain" description="Cytochrome b5 heme-binding" evidence="10">
    <location>
        <begin position="17"/>
        <end position="94"/>
    </location>
</feature>
<feature type="region of interest" description="Disordered" evidence="8">
    <location>
        <begin position="1"/>
        <end position="20"/>
    </location>
</feature>
<evidence type="ECO:0000313" key="12">
    <source>
        <dbReference type="Proteomes" id="UP000242188"/>
    </source>
</evidence>
<dbReference type="Pfam" id="PF00173">
    <property type="entry name" value="Cyt-b5"/>
    <property type="match status" value="1"/>
</dbReference>
<dbReference type="PANTHER" id="PTHR19353">
    <property type="entry name" value="FATTY ACID DESATURASE 2"/>
    <property type="match status" value="1"/>
</dbReference>
<dbReference type="Proteomes" id="UP000242188">
    <property type="component" value="Unassembled WGS sequence"/>
</dbReference>
<dbReference type="SUPFAM" id="SSF55856">
    <property type="entry name" value="Cytochrome b5-like heme/steroid binding domain"/>
    <property type="match status" value="1"/>
</dbReference>
<evidence type="ECO:0000256" key="1">
    <source>
        <dbReference type="ARBA" id="ARBA00004141"/>
    </source>
</evidence>
<evidence type="ECO:0000256" key="7">
    <source>
        <dbReference type="ARBA" id="ARBA00023136"/>
    </source>
</evidence>
<evidence type="ECO:0000256" key="5">
    <source>
        <dbReference type="ARBA" id="ARBA00023002"/>
    </source>
</evidence>
<dbReference type="InterPro" id="IPR012171">
    <property type="entry name" value="Fatty_acid_desaturase"/>
</dbReference>
<keyword evidence="7 9" id="KW-0472">Membrane</keyword>
<evidence type="ECO:0000256" key="6">
    <source>
        <dbReference type="ARBA" id="ARBA00023098"/>
    </source>
</evidence>